<keyword evidence="4 5" id="KW-0539">Nucleus</keyword>
<dbReference type="PROSITE" id="PS00027">
    <property type="entry name" value="HOMEOBOX_1"/>
    <property type="match status" value="1"/>
</dbReference>
<feature type="DNA-binding region" description="Homeobox" evidence="5">
    <location>
        <begin position="173"/>
        <end position="232"/>
    </location>
</feature>
<evidence type="ECO:0000256" key="1">
    <source>
        <dbReference type="ARBA" id="ARBA00004123"/>
    </source>
</evidence>
<proteinExistence type="predicted"/>
<evidence type="ECO:0000259" key="7">
    <source>
        <dbReference type="PROSITE" id="PS50071"/>
    </source>
</evidence>
<comment type="subcellular location">
    <subcellularLocation>
        <location evidence="1 5 6">Nucleus</location>
    </subcellularLocation>
</comment>
<name>P92042_HYDSY</name>
<feature type="domain" description="Homeobox" evidence="7">
    <location>
        <begin position="171"/>
        <end position="231"/>
    </location>
</feature>
<keyword evidence="2 5" id="KW-0238">DNA-binding</keyword>
<organism evidence="8">
    <name type="scientific">Hydractinia symbiolongicarpus</name>
    <name type="common">Hermit crab hydroid</name>
    <dbReference type="NCBI Taxonomy" id="13093"/>
    <lineage>
        <taxon>Eukaryota</taxon>
        <taxon>Metazoa</taxon>
        <taxon>Cnidaria</taxon>
        <taxon>Hydrozoa</taxon>
        <taxon>Hydroidolina</taxon>
        <taxon>Anthoathecata</taxon>
        <taxon>Filifera</taxon>
        <taxon>Hydractiniidae</taxon>
        <taxon>Hydractinia</taxon>
    </lineage>
</organism>
<dbReference type="OrthoDB" id="6159439at2759"/>
<dbReference type="CDD" id="cd00086">
    <property type="entry name" value="homeodomain"/>
    <property type="match status" value="1"/>
</dbReference>
<evidence type="ECO:0000256" key="3">
    <source>
        <dbReference type="ARBA" id="ARBA00023155"/>
    </source>
</evidence>
<evidence type="ECO:0000256" key="5">
    <source>
        <dbReference type="PROSITE-ProRule" id="PRU00108"/>
    </source>
</evidence>
<protein>
    <submittedName>
        <fullName evidence="8">Cn-ems protein</fullName>
    </submittedName>
</protein>
<dbReference type="InterPro" id="IPR001356">
    <property type="entry name" value="HD"/>
</dbReference>
<dbReference type="PANTHER" id="PTHR24333">
    <property type="entry name" value="HOMEO BOX HB9 LIKE A-RELATED"/>
    <property type="match status" value="1"/>
</dbReference>
<dbReference type="AlphaFoldDB" id="P92042"/>
<accession>P92042</accession>
<reference evidence="8" key="1">
    <citation type="journal article" date="1998" name="Proc. Natl. Acad. Sci. U.S.A.">
        <title>Over one-half billion years of head conservation? Expression of an ems class gene in Hydractinia symbiolongicarpus (Cnidaria: Hydrozoa).</title>
        <authorList>
            <person name="Mokady O."/>
            <person name="Dick M.H."/>
            <person name="Lackschewitz D."/>
            <person name="Schierwater B."/>
            <person name="Buss L.W."/>
        </authorList>
    </citation>
    <scope>NUCLEOTIDE SEQUENCE</scope>
    <source>
        <tissue evidence="8">Whole colony</tissue>
    </source>
</reference>
<dbReference type="GO" id="GO:0003677">
    <property type="term" value="F:DNA binding"/>
    <property type="evidence" value="ECO:0007669"/>
    <property type="project" value="UniProtKB-UniRule"/>
</dbReference>
<dbReference type="FunFam" id="1.10.10.60:FF:000081">
    <property type="entry name" value="Empty spiracles homeobox 2"/>
    <property type="match status" value="1"/>
</dbReference>
<keyword evidence="3 5" id="KW-0371">Homeobox</keyword>
<dbReference type="EMBL" id="Y11836">
    <property type="protein sequence ID" value="CAA72534.1"/>
    <property type="molecule type" value="Genomic_DNA"/>
</dbReference>
<dbReference type="SUPFAM" id="SSF46689">
    <property type="entry name" value="Homeodomain-like"/>
    <property type="match status" value="1"/>
</dbReference>
<dbReference type="SMART" id="SM00389">
    <property type="entry name" value="HOX"/>
    <property type="match status" value="1"/>
</dbReference>
<evidence type="ECO:0000313" key="8">
    <source>
        <dbReference type="EMBL" id="CAA72534.1"/>
    </source>
</evidence>
<dbReference type="InterPro" id="IPR017970">
    <property type="entry name" value="Homeobox_CS"/>
</dbReference>
<dbReference type="InterPro" id="IPR050848">
    <property type="entry name" value="Homeobox_TF"/>
</dbReference>
<dbReference type="PANTHER" id="PTHR24333:SF5">
    <property type="entry name" value="VENT HOMEOBOX"/>
    <property type="match status" value="1"/>
</dbReference>
<dbReference type="Gene3D" id="1.10.10.60">
    <property type="entry name" value="Homeodomain-like"/>
    <property type="match status" value="1"/>
</dbReference>
<evidence type="ECO:0000256" key="2">
    <source>
        <dbReference type="ARBA" id="ARBA00023125"/>
    </source>
</evidence>
<dbReference type="PRINTS" id="PR00024">
    <property type="entry name" value="HOMEOBOX"/>
</dbReference>
<dbReference type="PROSITE" id="PS50071">
    <property type="entry name" value="HOMEOBOX_2"/>
    <property type="match status" value="1"/>
</dbReference>
<evidence type="ECO:0000256" key="4">
    <source>
        <dbReference type="ARBA" id="ARBA00023242"/>
    </source>
</evidence>
<dbReference type="InterPro" id="IPR020479">
    <property type="entry name" value="HD_metazoa"/>
</dbReference>
<gene>
    <name evidence="8" type="primary">Cn-ems</name>
</gene>
<dbReference type="InterPro" id="IPR009057">
    <property type="entry name" value="Homeodomain-like_sf"/>
</dbReference>
<dbReference type="Pfam" id="PF00046">
    <property type="entry name" value="Homeodomain"/>
    <property type="match status" value="1"/>
</dbReference>
<dbReference type="GO" id="GO:0000981">
    <property type="term" value="F:DNA-binding transcription factor activity, RNA polymerase II-specific"/>
    <property type="evidence" value="ECO:0007669"/>
    <property type="project" value="InterPro"/>
</dbReference>
<sequence>MPRDSYLHPGRDNLQEQDEHLRRIQRIDEIMKRSTSTLHNGYPFSIRRILKPDHANHANRIPVHTYHISTYGCIDQRKTVMPHHYNHRKNTHDRGDQRLICDVSGCKKCNVPYPNICAVPHSFIDMAIHQQPTHSQIKSEKKQDEVFAASPGEVRDYKPIKSKHHKLTSSKKRKRHRTAFTPTQLLGLENSFERGHYLVGDERRQLAQFLRLTETQIKVWFQNRRTKWKRQRNALYENVEYSDDSDASELE</sequence>
<dbReference type="GO" id="GO:0005634">
    <property type="term" value="C:nucleus"/>
    <property type="evidence" value="ECO:0007669"/>
    <property type="project" value="UniProtKB-SubCell"/>
</dbReference>
<evidence type="ECO:0000256" key="6">
    <source>
        <dbReference type="RuleBase" id="RU000682"/>
    </source>
</evidence>